<dbReference type="PANTHER" id="PTHR34512">
    <property type="entry name" value="CELL SURFACE PROTEIN"/>
    <property type="match status" value="1"/>
</dbReference>
<dbReference type="Pfam" id="PF13360">
    <property type="entry name" value="PQQ_2"/>
    <property type="match status" value="1"/>
</dbReference>
<evidence type="ECO:0000256" key="2">
    <source>
        <dbReference type="ARBA" id="ARBA00023136"/>
    </source>
</evidence>
<keyword evidence="3 4" id="KW-0998">Cell outer membrane</keyword>
<evidence type="ECO:0000256" key="4">
    <source>
        <dbReference type="HAMAP-Rule" id="MF_00923"/>
    </source>
</evidence>
<sequence>MKRYLLATAIALPLLSGCASWFTGEDAYQPTPLADIKPEQALRVKWQVSVPEAKTGLFPPFYDAGTLWVAGEDGEVKALEALTGRTMQTLDLKLELSAGLAAADGMLFVGTRSGELRAVDSKTGKVIWHQNLTSVLAEPPQLASKLLVVRAGDGRMTAFDRASGRQLWTQWQPLPSLTVRATTPQLKTEGDDVLLSGETGGKISVYAVEQGRQLWQATVASPRGASELERVTDVVSQPVFDGRRVCAVAFQGRTACFEARGGQLSWARDVGSSRGLALDASAVYVTAEDGAIWAFDIESGRNLWKQDSFRYRNVTAPVKLGNQLLVLDGEGYAHLLSPLDGHTVGRSRLDVSGTMSRPLVLGDTAYVYGKNGTLAALTL</sequence>
<evidence type="ECO:0000256" key="3">
    <source>
        <dbReference type="ARBA" id="ARBA00023237"/>
    </source>
</evidence>
<accession>A0ABV1M121</accession>
<dbReference type="NCBIfam" id="TIGR03300">
    <property type="entry name" value="assembly_YfgL"/>
    <property type="match status" value="1"/>
</dbReference>
<dbReference type="PROSITE" id="PS51257">
    <property type="entry name" value="PROKAR_LIPOPROTEIN"/>
    <property type="match status" value="1"/>
</dbReference>
<keyword evidence="1 4" id="KW-0732">Signal</keyword>
<dbReference type="InterPro" id="IPR018391">
    <property type="entry name" value="PQQ_b-propeller_rpt"/>
</dbReference>
<feature type="domain" description="Pyrrolo-quinoline quinone repeat" evidence="6">
    <location>
        <begin position="73"/>
        <end position="306"/>
    </location>
</feature>
<dbReference type="Proteomes" id="UP001433638">
    <property type="component" value="Unassembled WGS sequence"/>
</dbReference>
<comment type="similarity">
    <text evidence="4">Belongs to the BamB family.</text>
</comment>
<dbReference type="InterPro" id="IPR015943">
    <property type="entry name" value="WD40/YVTN_repeat-like_dom_sf"/>
</dbReference>
<feature type="signal peptide" evidence="5">
    <location>
        <begin position="1"/>
        <end position="21"/>
    </location>
</feature>
<dbReference type="RefSeq" id="WP_349582932.1">
    <property type="nucleotide sequence ID" value="NZ_JBEFLD010000001.1"/>
</dbReference>
<keyword evidence="4" id="KW-0564">Palmitate</keyword>
<dbReference type="InterPro" id="IPR017687">
    <property type="entry name" value="BamB"/>
</dbReference>
<proteinExistence type="inferred from homology"/>
<comment type="function">
    <text evidence="4">Part of the outer membrane protein assembly complex, which is involved in assembly and insertion of beta-barrel proteins into the outer membrane.</text>
</comment>
<evidence type="ECO:0000256" key="1">
    <source>
        <dbReference type="ARBA" id="ARBA00022729"/>
    </source>
</evidence>
<dbReference type="InterPro" id="IPR011047">
    <property type="entry name" value="Quinoprotein_ADH-like_sf"/>
</dbReference>
<keyword evidence="8" id="KW-1185">Reference proteome</keyword>
<evidence type="ECO:0000256" key="5">
    <source>
        <dbReference type="SAM" id="SignalP"/>
    </source>
</evidence>
<organism evidence="7 8">
    <name type="scientific">Vogesella oryzagri</name>
    <dbReference type="NCBI Taxonomy" id="3160864"/>
    <lineage>
        <taxon>Bacteria</taxon>
        <taxon>Pseudomonadati</taxon>
        <taxon>Pseudomonadota</taxon>
        <taxon>Betaproteobacteria</taxon>
        <taxon>Neisseriales</taxon>
        <taxon>Chromobacteriaceae</taxon>
        <taxon>Vogesella</taxon>
    </lineage>
</organism>
<reference evidence="7" key="1">
    <citation type="submission" date="2024-06" db="EMBL/GenBank/DDBJ databases">
        <title>Genome sequence of Vogesella sp. MAHUQ-64.</title>
        <authorList>
            <person name="Huq M.A."/>
        </authorList>
    </citation>
    <scope>NUCLEOTIDE SEQUENCE</scope>
    <source>
        <strain evidence="7">MAHUQ-64</strain>
    </source>
</reference>
<protein>
    <recommendedName>
        <fullName evidence="4">Outer membrane protein assembly factor BamB</fullName>
    </recommendedName>
</protein>
<dbReference type="EMBL" id="JBEFLD010000001">
    <property type="protein sequence ID" value="MEQ6289250.1"/>
    <property type="molecule type" value="Genomic_DNA"/>
</dbReference>
<evidence type="ECO:0000313" key="8">
    <source>
        <dbReference type="Proteomes" id="UP001433638"/>
    </source>
</evidence>
<dbReference type="HAMAP" id="MF_00923">
    <property type="entry name" value="OM_assembly_BamB"/>
    <property type="match status" value="1"/>
</dbReference>
<comment type="subunit">
    <text evidence="4">Part of the Bam complex.</text>
</comment>
<feature type="chain" id="PRO_5047418367" description="Outer membrane protein assembly factor BamB" evidence="5">
    <location>
        <begin position="22"/>
        <end position="379"/>
    </location>
</feature>
<keyword evidence="2 4" id="KW-0472">Membrane</keyword>
<evidence type="ECO:0000259" key="6">
    <source>
        <dbReference type="Pfam" id="PF13360"/>
    </source>
</evidence>
<comment type="caution">
    <text evidence="7">The sequence shown here is derived from an EMBL/GenBank/DDBJ whole genome shotgun (WGS) entry which is preliminary data.</text>
</comment>
<dbReference type="SMART" id="SM00564">
    <property type="entry name" value="PQQ"/>
    <property type="match status" value="5"/>
</dbReference>
<name>A0ABV1M121_9NEIS</name>
<evidence type="ECO:0000313" key="7">
    <source>
        <dbReference type="EMBL" id="MEQ6289250.1"/>
    </source>
</evidence>
<dbReference type="InterPro" id="IPR002372">
    <property type="entry name" value="PQQ_rpt_dom"/>
</dbReference>
<keyword evidence="4" id="KW-0449">Lipoprotein</keyword>
<dbReference type="SUPFAM" id="SSF50998">
    <property type="entry name" value="Quinoprotein alcohol dehydrogenase-like"/>
    <property type="match status" value="1"/>
</dbReference>
<comment type="subcellular location">
    <subcellularLocation>
        <location evidence="4">Cell outer membrane</location>
        <topology evidence="4">Lipid-anchor</topology>
    </subcellularLocation>
</comment>
<gene>
    <name evidence="4 7" type="primary">bamB</name>
    <name evidence="7" type="ORF">ABNW52_01285</name>
</gene>
<dbReference type="Gene3D" id="2.130.10.10">
    <property type="entry name" value="YVTN repeat-like/Quinoprotein amine dehydrogenase"/>
    <property type="match status" value="1"/>
</dbReference>
<dbReference type="PANTHER" id="PTHR34512:SF30">
    <property type="entry name" value="OUTER MEMBRANE PROTEIN ASSEMBLY FACTOR BAMB"/>
    <property type="match status" value="1"/>
</dbReference>